<evidence type="ECO:0000256" key="11">
    <source>
        <dbReference type="ARBA" id="ARBA00035585"/>
    </source>
</evidence>
<keyword evidence="4 12" id="KW-0812">Transmembrane</keyword>
<evidence type="ECO:0000256" key="1">
    <source>
        <dbReference type="ARBA" id="ARBA00004651"/>
    </source>
</evidence>
<evidence type="ECO:0000256" key="8">
    <source>
        <dbReference type="ARBA" id="ARBA00023136"/>
    </source>
</evidence>
<dbReference type="GO" id="GO:0062054">
    <property type="term" value="F:fluoride channel activity"/>
    <property type="evidence" value="ECO:0007669"/>
    <property type="project" value="UniProtKB-UniRule"/>
</dbReference>
<evidence type="ECO:0000256" key="9">
    <source>
        <dbReference type="ARBA" id="ARBA00023303"/>
    </source>
</evidence>
<keyword evidence="5 12" id="KW-1133">Transmembrane helix</keyword>
<dbReference type="NCBIfam" id="NF010805">
    <property type="entry name" value="PRK14209.1"/>
    <property type="match status" value="1"/>
</dbReference>
<keyword evidence="3" id="KW-0997">Cell inner membrane</keyword>
<comment type="caution">
    <text evidence="13">The sequence shown here is derived from an EMBL/GenBank/DDBJ whole genome shotgun (WGS) entry which is preliminary data.</text>
</comment>
<dbReference type="OrthoDB" id="9806299at2"/>
<proteinExistence type="inferred from homology"/>
<evidence type="ECO:0000313" key="14">
    <source>
        <dbReference type="Proteomes" id="UP000037046"/>
    </source>
</evidence>
<evidence type="ECO:0000256" key="5">
    <source>
        <dbReference type="ARBA" id="ARBA00022989"/>
    </source>
</evidence>
<dbReference type="PANTHER" id="PTHR28259">
    <property type="entry name" value="FLUORIDE EXPORT PROTEIN 1-RELATED"/>
    <property type="match status" value="1"/>
</dbReference>
<keyword evidence="12" id="KW-0813">Transport</keyword>
<comment type="similarity">
    <text evidence="10 12">Belongs to the fluoride channel Fluc/FEX (TC 1.A.43) family.</text>
</comment>
<dbReference type="InterPro" id="IPR003691">
    <property type="entry name" value="FluC"/>
</dbReference>
<feature type="transmembrane region" description="Helical" evidence="12">
    <location>
        <begin position="95"/>
        <end position="120"/>
    </location>
</feature>
<dbReference type="GO" id="GO:0140114">
    <property type="term" value="P:cellular detoxification of fluoride"/>
    <property type="evidence" value="ECO:0007669"/>
    <property type="project" value="UniProtKB-UniRule"/>
</dbReference>
<dbReference type="GO" id="GO:0046872">
    <property type="term" value="F:metal ion binding"/>
    <property type="evidence" value="ECO:0007669"/>
    <property type="project" value="UniProtKB-KW"/>
</dbReference>
<reference evidence="14" key="1">
    <citation type="submission" date="2015-07" db="EMBL/GenBank/DDBJ databases">
        <title>Draft Genome Sequence of Roseovarius tolerans EL-164, a producer of N-Acylated Alanine Methyl Esters (NAMEs).</title>
        <authorList>
            <person name="Voget S."/>
            <person name="Bruns H."/>
            <person name="Wagner-Doebler I."/>
            <person name="Schulz S."/>
            <person name="Daniel R."/>
        </authorList>
    </citation>
    <scope>NUCLEOTIDE SEQUENCE [LARGE SCALE GENOMIC DNA]</scope>
    <source>
        <strain evidence="14">EL-164</strain>
    </source>
</reference>
<comment type="function">
    <text evidence="12">Fluoride-specific ion channel. Important for reducing fluoride concentration in the cell, thus reducing its toxicity.</text>
</comment>
<dbReference type="EMBL" id="LGVV01000046">
    <property type="protein sequence ID" value="KNX40618.1"/>
    <property type="molecule type" value="Genomic_DNA"/>
</dbReference>
<gene>
    <name evidence="12 13" type="primary">crcB</name>
    <name evidence="12" type="synonym">fluC</name>
    <name evidence="13" type="ORF">ROTO_28590</name>
</gene>
<comment type="activity regulation">
    <text evidence="12">Na(+) is not transported, but it plays an essential structural role and its presence is essential for fluoride channel function.</text>
</comment>
<name>A0A0L6CSX7_9RHOB</name>
<evidence type="ECO:0000256" key="3">
    <source>
        <dbReference type="ARBA" id="ARBA00022519"/>
    </source>
</evidence>
<evidence type="ECO:0000313" key="13">
    <source>
        <dbReference type="EMBL" id="KNX40618.1"/>
    </source>
</evidence>
<dbReference type="AlphaFoldDB" id="A0A0L6CSX7"/>
<organism evidence="13 14">
    <name type="scientific">Roseovarius tolerans</name>
    <dbReference type="NCBI Taxonomy" id="74031"/>
    <lineage>
        <taxon>Bacteria</taxon>
        <taxon>Pseudomonadati</taxon>
        <taxon>Pseudomonadota</taxon>
        <taxon>Alphaproteobacteria</taxon>
        <taxon>Rhodobacterales</taxon>
        <taxon>Roseobacteraceae</taxon>
        <taxon>Roseovarius</taxon>
    </lineage>
</organism>
<dbReference type="HAMAP" id="MF_00454">
    <property type="entry name" value="FluC"/>
    <property type="match status" value="1"/>
</dbReference>
<dbReference type="NCBIfam" id="TIGR00494">
    <property type="entry name" value="crcB"/>
    <property type="match status" value="1"/>
</dbReference>
<comment type="subcellular location">
    <subcellularLocation>
        <location evidence="1 12">Cell membrane</location>
        <topology evidence="1 12">Multi-pass membrane protein</topology>
    </subcellularLocation>
</comment>
<keyword evidence="7 12" id="KW-0406">Ion transport</keyword>
<comment type="catalytic activity">
    <reaction evidence="11">
        <text>fluoride(in) = fluoride(out)</text>
        <dbReference type="Rhea" id="RHEA:76159"/>
        <dbReference type="ChEBI" id="CHEBI:17051"/>
    </reaction>
    <physiologicalReaction direction="left-to-right" evidence="11">
        <dbReference type="Rhea" id="RHEA:76160"/>
    </physiologicalReaction>
</comment>
<evidence type="ECO:0000256" key="12">
    <source>
        <dbReference type="HAMAP-Rule" id="MF_00454"/>
    </source>
</evidence>
<dbReference type="RefSeq" id="WP_050663709.1">
    <property type="nucleotide sequence ID" value="NZ_CP118494.1"/>
</dbReference>
<keyword evidence="14" id="KW-1185">Reference proteome</keyword>
<feature type="binding site" evidence="12">
    <location>
        <position position="77"/>
    </location>
    <ligand>
        <name>Na(+)</name>
        <dbReference type="ChEBI" id="CHEBI:29101"/>
        <note>structural</note>
    </ligand>
</feature>
<dbReference type="PATRIC" id="fig|74031.6.peg.2910"/>
<feature type="binding site" evidence="12">
    <location>
        <position position="74"/>
    </location>
    <ligand>
        <name>Na(+)</name>
        <dbReference type="ChEBI" id="CHEBI:29101"/>
        <note>structural</note>
    </ligand>
</feature>
<feature type="transmembrane region" description="Helical" evidence="12">
    <location>
        <begin position="35"/>
        <end position="55"/>
    </location>
</feature>
<feature type="transmembrane region" description="Helical" evidence="12">
    <location>
        <begin position="67"/>
        <end position="89"/>
    </location>
</feature>
<evidence type="ECO:0000256" key="6">
    <source>
        <dbReference type="ARBA" id="ARBA00023053"/>
    </source>
</evidence>
<dbReference type="Pfam" id="PF02537">
    <property type="entry name" value="CRCB"/>
    <property type="match status" value="1"/>
</dbReference>
<sequence length="125" mass="12996">MMMTFLQVALGGAIGACLRFGVGLAMLRVAGPGFPLGVLTVNVLGSFLMGVIMVLSFQRGFDHLNPFLMTGVLGGFTTFSAFSLEAFTLYERGQIVAAAAYVGLSVVLSLAALALGVWLARGMTA</sequence>
<evidence type="ECO:0000256" key="4">
    <source>
        <dbReference type="ARBA" id="ARBA00022692"/>
    </source>
</evidence>
<dbReference type="STRING" id="74031.SAMN04488077_11218"/>
<evidence type="ECO:0000256" key="10">
    <source>
        <dbReference type="ARBA" id="ARBA00035120"/>
    </source>
</evidence>
<keyword evidence="12" id="KW-0479">Metal-binding</keyword>
<keyword evidence="8 12" id="KW-0472">Membrane</keyword>
<dbReference type="Proteomes" id="UP000037046">
    <property type="component" value="Unassembled WGS sequence"/>
</dbReference>
<keyword evidence="2 12" id="KW-1003">Cell membrane</keyword>
<dbReference type="PANTHER" id="PTHR28259:SF1">
    <property type="entry name" value="FLUORIDE EXPORT PROTEIN 1-RELATED"/>
    <property type="match status" value="1"/>
</dbReference>
<dbReference type="GO" id="GO:0005886">
    <property type="term" value="C:plasma membrane"/>
    <property type="evidence" value="ECO:0007669"/>
    <property type="project" value="UniProtKB-SubCell"/>
</dbReference>
<keyword evidence="9 12" id="KW-0407">Ion channel</keyword>
<protein>
    <recommendedName>
        <fullName evidence="12">Fluoride-specific ion channel FluC</fullName>
    </recommendedName>
</protein>
<keyword evidence="6 12" id="KW-0915">Sodium</keyword>
<evidence type="ECO:0000256" key="7">
    <source>
        <dbReference type="ARBA" id="ARBA00023065"/>
    </source>
</evidence>
<accession>A0A0L6CSX7</accession>
<evidence type="ECO:0000256" key="2">
    <source>
        <dbReference type="ARBA" id="ARBA00022475"/>
    </source>
</evidence>